<keyword evidence="2" id="KW-0175">Coiled coil</keyword>
<dbReference type="Pfam" id="PF15268">
    <property type="entry name" value="Dapper"/>
    <property type="match status" value="1"/>
</dbReference>
<evidence type="ECO:0000256" key="2">
    <source>
        <dbReference type="ARBA" id="ARBA00023054"/>
    </source>
</evidence>
<feature type="region of interest" description="Disordered" evidence="3">
    <location>
        <begin position="107"/>
        <end position="126"/>
    </location>
</feature>
<dbReference type="PANTHER" id="PTHR15919:SF13">
    <property type="entry name" value="DAPPER HOMOLOG 2"/>
    <property type="match status" value="1"/>
</dbReference>
<evidence type="ECO:0000313" key="5">
    <source>
        <dbReference type="Proteomes" id="UP001610411"/>
    </source>
</evidence>
<protein>
    <submittedName>
        <fullName evidence="4">Dapper-like protein 2 isoform c</fullName>
    </submittedName>
</protein>
<feature type="non-terminal residue" evidence="4">
    <location>
        <position position="210"/>
    </location>
</feature>
<comment type="similarity">
    <text evidence="1">Belongs to the dapper family.</text>
</comment>
<proteinExistence type="inferred from homology"/>
<accession>A0ABD2F3M0</accession>
<evidence type="ECO:0000313" key="4">
    <source>
        <dbReference type="EMBL" id="KAL2792908.1"/>
    </source>
</evidence>
<name>A0ABD2F3M0_DAUMA</name>
<dbReference type="Proteomes" id="UP001610411">
    <property type="component" value="Unassembled WGS sequence"/>
</dbReference>
<evidence type="ECO:0000256" key="3">
    <source>
        <dbReference type="SAM" id="MobiDB-lite"/>
    </source>
</evidence>
<organism evidence="4 5">
    <name type="scientific">Daubentonia madagascariensis</name>
    <name type="common">Aye-aye</name>
    <name type="synonym">Sciurus madagascariensis</name>
    <dbReference type="NCBI Taxonomy" id="31869"/>
    <lineage>
        <taxon>Eukaryota</taxon>
        <taxon>Metazoa</taxon>
        <taxon>Chordata</taxon>
        <taxon>Craniata</taxon>
        <taxon>Vertebrata</taxon>
        <taxon>Euteleostomi</taxon>
        <taxon>Mammalia</taxon>
        <taxon>Eutheria</taxon>
        <taxon>Euarchontoglires</taxon>
        <taxon>Primates</taxon>
        <taxon>Strepsirrhini</taxon>
        <taxon>Chiromyiformes</taxon>
        <taxon>Daubentoniidae</taxon>
        <taxon>Daubentonia</taxon>
    </lineage>
</organism>
<evidence type="ECO:0000256" key="1">
    <source>
        <dbReference type="ARBA" id="ARBA00010807"/>
    </source>
</evidence>
<feature type="region of interest" description="Disordered" evidence="3">
    <location>
        <begin position="166"/>
        <end position="210"/>
    </location>
</feature>
<keyword evidence="5" id="KW-1185">Reference proteome</keyword>
<dbReference type="EMBL" id="JBFSEQ010000002">
    <property type="protein sequence ID" value="KAL2792908.1"/>
    <property type="molecule type" value="Genomic_DNA"/>
</dbReference>
<sequence length="210" mass="22116">MWAPGGPAGPAGWDRRRVGARLRAALAGLHELQGLRATQQARVRGALAMQPPPGPAAPRGPRGHELRLEAALAALQEQLSRLRQQDVGLKTHLDQLDQQISQLQLDVGTSPSEAPDSDSRPSSGFYELSDGGSCSLSTSCASVCSDRVSPSLGSLLPAAQLTKARPCVGDWRPRSADETSVPAWRPQATEDGSRALGSTGGTFRPRPVST</sequence>
<dbReference type="AlphaFoldDB" id="A0ABD2F3M0"/>
<gene>
    <name evidence="4" type="ORF">WCI35_008218</name>
</gene>
<reference evidence="4 5" key="1">
    <citation type="journal article" date="2024" name="G3 (Bethesda)">
        <title>A hybrid genome assembly of the endangered aye-aye (Daubentonia madagascariensis).</title>
        <authorList>
            <person name="Versoza C.J."/>
            <person name="Pfeifer S.P."/>
        </authorList>
    </citation>
    <scope>NUCLEOTIDE SEQUENCE [LARGE SCALE GENOMIC DNA]</scope>
    <source>
        <strain evidence="4">6821</strain>
    </source>
</reference>
<comment type="caution">
    <text evidence="4">The sequence shown here is derived from an EMBL/GenBank/DDBJ whole genome shotgun (WGS) entry which is preliminary data.</text>
</comment>
<dbReference type="PANTHER" id="PTHR15919">
    <property type="entry name" value="DAPPER-RELATED"/>
    <property type="match status" value="1"/>
</dbReference>
<dbReference type="InterPro" id="IPR024843">
    <property type="entry name" value="Dapper"/>
</dbReference>